<dbReference type="PANTHER" id="PTHR43636">
    <property type="entry name" value="ELONGATION FACTOR G, MITOCHONDRIAL"/>
    <property type="match status" value="1"/>
</dbReference>
<evidence type="ECO:0000256" key="2">
    <source>
        <dbReference type="ARBA" id="ARBA00022917"/>
    </source>
</evidence>
<dbReference type="Gene3D" id="3.40.50.300">
    <property type="entry name" value="P-loop containing nucleotide triphosphate hydrolases"/>
    <property type="match status" value="1"/>
</dbReference>
<evidence type="ECO:0000313" key="3">
    <source>
        <dbReference type="EMBL" id="GAU44623.1"/>
    </source>
</evidence>
<dbReference type="GO" id="GO:0003924">
    <property type="term" value="F:GTPase activity"/>
    <property type="evidence" value="ECO:0007669"/>
    <property type="project" value="TreeGrafter"/>
</dbReference>
<keyword evidence="2" id="KW-0648">Protein biosynthesis</keyword>
<evidence type="ECO:0000313" key="4">
    <source>
        <dbReference type="Proteomes" id="UP000242715"/>
    </source>
</evidence>
<dbReference type="SUPFAM" id="SSF52540">
    <property type="entry name" value="P-loop containing nucleoside triphosphate hydrolases"/>
    <property type="match status" value="1"/>
</dbReference>
<keyword evidence="4" id="KW-1185">Reference proteome</keyword>
<protein>
    <submittedName>
        <fullName evidence="3">Uncharacterized protein</fullName>
    </submittedName>
</protein>
<dbReference type="PANTHER" id="PTHR43636:SF2">
    <property type="entry name" value="ELONGATION FACTOR G, MITOCHONDRIAL"/>
    <property type="match status" value="1"/>
</dbReference>
<name>A0A2Z6NR73_TRISU</name>
<keyword evidence="1" id="KW-0251">Elongation factor</keyword>
<dbReference type="GO" id="GO:0005739">
    <property type="term" value="C:mitochondrion"/>
    <property type="evidence" value="ECO:0007669"/>
    <property type="project" value="TreeGrafter"/>
</dbReference>
<gene>
    <name evidence="3" type="ORF">TSUD_379010</name>
</gene>
<dbReference type="InterPro" id="IPR027417">
    <property type="entry name" value="P-loop_NTPase"/>
</dbReference>
<dbReference type="OrthoDB" id="6271304at2759"/>
<dbReference type="AlphaFoldDB" id="A0A2Z6NR73"/>
<proteinExistence type="predicted"/>
<reference evidence="4" key="1">
    <citation type="journal article" date="2017" name="Front. Plant Sci.">
        <title>Climate Clever Clovers: New Paradigm to Reduce the Environmental Footprint of Ruminants by Breeding Low Methanogenic Forages Utilizing Haplotype Variation.</title>
        <authorList>
            <person name="Kaur P."/>
            <person name="Appels R."/>
            <person name="Bayer P.E."/>
            <person name="Keeble-Gagnere G."/>
            <person name="Wang J."/>
            <person name="Hirakawa H."/>
            <person name="Shirasawa K."/>
            <person name="Vercoe P."/>
            <person name="Stefanova K."/>
            <person name="Durmic Z."/>
            <person name="Nichols P."/>
            <person name="Revell C."/>
            <person name="Isobe S.N."/>
            <person name="Edwards D."/>
            <person name="Erskine W."/>
        </authorList>
    </citation>
    <scope>NUCLEOTIDE SEQUENCE [LARGE SCALE GENOMIC DNA]</scope>
    <source>
        <strain evidence="4">cv. Daliak</strain>
    </source>
</reference>
<sequence>MHRFSIPRLLSSTNNLRHFSTHSIERLRNIWISGLIDPAKATVSEREKIVVEEVPADMDTLVLEKRRELIKTVSEVDDKLAEAFCNDRPISAADLQEAVHRATVELNFIPVFMGSAFKYKGLQLLWDGVLNYLPCPCDPESKSVTKDELEALTFTLNRKYGPITYLRYCKL</sequence>
<dbReference type="GO" id="GO:0070125">
    <property type="term" value="P:mitochondrial translational elongation"/>
    <property type="evidence" value="ECO:0007669"/>
    <property type="project" value="TreeGrafter"/>
</dbReference>
<dbReference type="EMBL" id="DF974059">
    <property type="protein sequence ID" value="GAU44623.1"/>
    <property type="molecule type" value="Genomic_DNA"/>
</dbReference>
<evidence type="ECO:0000256" key="1">
    <source>
        <dbReference type="ARBA" id="ARBA00022768"/>
    </source>
</evidence>
<dbReference type="GO" id="GO:0003746">
    <property type="term" value="F:translation elongation factor activity"/>
    <property type="evidence" value="ECO:0007669"/>
    <property type="project" value="UniProtKB-KW"/>
</dbReference>
<accession>A0A2Z6NR73</accession>
<dbReference type="Proteomes" id="UP000242715">
    <property type="component" value="Unassembled WGS sequence"/>
</dbReference>
<organism evidence="3 4">
    <name type="scientific">Trifolium subterraneum</name>
    <name type="common">Subterranean clover</name>
    <dbReference type="NCBI Taxonomy" id="3900"/>
    <lineage>
        <taxon>Eukaryota</taxon>
        <taxon>Viridiplantae</taxon>
        <taxon>Streptophyta</taxon>
        <taxon>Embryophyta</taxon>
        <taxon>Tracheophyta</taxon>
        <taxon>Spermatophyta</taxon>
        <taxon>Magnoliopsida</taxon>
        <taxon>eudicotyledons</taxon>
        <taxon>Gunneridae</taxon>
        <taxon>Pentapetalae</taxon>
        <taxon>rosids</taxon>
        <taxon>fabids</taxon>
        <taxon>Fabales</taxon>
        <taxon>Fabaceae</taxon>
        <taxon>Papilionoideae</taxon>
        <taxon>50 kb inversion clade</taxon>
        <taxon>NPAAA clade</taxon>
        <taxon>Hologalegina</taxon>
        <taxon>IRL clade</taxon>
        <taxon>Trifolieae</taxon>
        <taxon>Trifolium</taxon>
    </lineage>
</organism>